<organism evidence="7 8">
    <name type="scientific">Ancylomarina longa</name>
    <dbReference type="NCBI Taxonomy" id="2487017"/>
    <lineage>
        <taxon>Bacteria</taxon>
        <taxon>Pseudomonadati</taxon>
        <taxon>Bacteroidota</taxon>
        <taxon>Bacteroidia</taxon>
        <taxon>Marinilabiliales</taxon>
        <taxon>Marinifilaceae</taxon>
        <taxon>Ancylomarina</taxon>
    </lineage>
</organism>
<evidence type="ECO:0000256" key="4">
    <source>
        <dbReference type="ARBA" id="ARBA00022679"/>
    </source>
</evidence>
<proteinExistence type="inferred from homology"/>
<keyword evidence="1 6" id="KW-0963">Cytoplasm</keyword>
<evidence type="ECO:0000256" key="6">
    <source>
        <dbReference type="HAMAP-Rule" id="MF_01848"/>
    </source>
</evidence>
<dbReference type="AlphaFoldDB" id="A0A434AXE8"/>
<evidence type="ECO:0000313" key="8">
    <source>
        <dbReference type="Proteomes" id="UP000282985"/>
    </source>
</evidence>
<dbReference type="Proteomes" id="UP000282985">
    <property type="component" value="Unassembled WGS sequence"/>
</dbReference>
<gene>
    <name evidence="6 7" type="primary">rlmF</name>
    <name evidence="7" type="ORF">DLK05_04525</name>
</gene>
<dbReference type="EC" id="2.1.1.181" evidence="6"/>
<dbReference type="SUPFAM" id="SSF53335">
    <property type="entry name" value="S-adenosyl-L-methionine-dependent methyltransferases"/>
    <property type="match status" value="1"/>
</dbReference>
<reference evidence="7 8" key="1">
    <citation type="submission" date="2018-11" db="EMBL/GenBank/DDBJ databases">
        <title>Parancylomarina longa gen. nov., sp. nov., isolated from sediments of southern Okinawa.</title>
        <authorList>
            <person name="Fu T."/>
        </authorList>
    </citation>
    <scope>NUCLEOTIDE SEQUENCE [LARGE SCALE GENOMIC DNA]</scope>
    <source>
        <strain evidence="7 8">T3-2 S1-C</strain>
    </source>
</reference>
<keyword evidence="3 6" id="KW-0489">Methyltransferase</keyword>
<keyword evidence="4 6" id="KW-0808">Transferase</keyword>
<evidence type="ECO:0000256" key="5">
    <source>
        <dbReference type="ARBA" id="ARBA00022691"/>
    </source>
</evidence>
<dbReference type="HAMAP" id="MF_01848">
    <property type="entry name" value="23SrRNA_methyltr_F"/>
    <property type="match status" value="1"/>
</dbReference>
<comment type="subcellular location">
    <subcellularLocation>
        <location evidence="6">Cytoplasm</location>
    </subcellularLocation>
</comment>
<evidence type="ECO:0000256" key="1">
    <source>
        <dbReference type="ARBA" id="ARBA00022490"/>
    </source>
</evidence>
<keyword evidence="8" id="KW-1185">Reference proteome</keyword>
<dbReference type="Gene3D" id="3.40.50.150">
    <property type="entry name" value="Vaccinia Virus protein VP39"/>
    <property type="match status" value="1"/>
</dbReference>
<dbReference type="InterPro" id="IPR029063">
    <property type="entry name" value="SAM-dependent_MTases_sf"/>
</dbReference>
<dbReference type="InterPro" id="IPR010286">
    <property type="entry name" value="METTL16/RlmF"/>
</dbReference>
<evidence type="ECO:0000313" key="7">
    <source>
        <dbReference type="EMBL" id="RUT79088.1"/>
    </source>
</evidence>
<dbReference type="GO" id="GO:0070475">
    <property type="term" value="P:rRNA base methylation"/>
    <property type="evidence" value="ECO:0007669"/>
    <property type="project" value="TreeGrafter"/>
</dbReference>
<dbReference type="InterPro" id="IPR016909">
    <property type="entry name" value="rRNA_lsu_MeTfrase_F"/>
</dbReference>
<evidence type="ECO:0000256" key="2">
    <source>
        <dbReference type="ARBA" id="ARBA00022552"/>
    </source>
</evidence>
<dbReference type="RefSeq" id="WP_127342795.1">
    <property type="nucleotide sequence ID" value="NZ_RJJX01000004.1"/>
</dbReference>
<evidence type="ECO:0000256" key="3">
    <source>
        <dbReference type="ARBA" id="ARBA00022603"/>
    </source>
</evidence>
<comment type="similarity">
    <text evidence="6">Belongs to the methyltransferase superfamily. METTL16/RlmF family.</text>
</comment>
<dbReference type="GO" id="GO:0052907">
    <property type="term" value="F:23S rRNA (adenine(1618)-N(6))-methyltransferase activity"/>
    <property type="evidence" value="ECO:0007669"/>
    <property type="project" value="UniProtKB-EC"/>
</dbReference>
<dbReference type="PIRSF" id="PIRSF029038">
    <property type="entry name" value="Mtase_YbiN_prd"/>
    <property type="match status" value="1"/>
</dbReference>
<protein>
    <recommendedName>
        <fullName evidence="6">Ribosomal RNA large subunit methyltransferase F</fullName>
        <ecNumber evidence="6">2.1.1.181</ecNumber>
    </recommendedName>
    <alternativeName>
        <fullName evidence="6">23S rRNA mA1618 methyltransferase</fullName>
    </alternativeName>
    <alternativeName>
        <fullName evidence="6">rRNA adenine N-6-methyltransferase</fullName>
    </alternativeName>
</protein>
<dbReference type="PANTHER" id="PTHR13393">
    <property type="entry name" value="SAM-DEPENDENT METHYLTRANSFERASE"/>
    <property type="match status" value="1"/>
</dbReference>
<name>A0A434AXE8_9BACT</name>
<sequence length="328" mass="37539">MLDKKRKHPKEKSRLHERNKNRMRYDFKQLVATCPELEPFVILNKYEDESIDFANPDAIKMLNKAILIHFYGLSTWDIPENYLCPPIPGRADYIHHIADLLRQNNYGKIPMGAKITCLDIGVGANCIYPIIGNNEYGWAFIGSDIDPIALKSAENIVNSNPTLKGNVQCVLQENPKDYFYGVIPKDGLVDLSICNPPFHASAKDALEGNIRKTRNLGTEKVTKPNLNFAGKSNELWCDGGEERFVRNMIHQSKKFAKSCFWFSSLISKESNLKSIYQALKKADAVKVETIPMGQGNKKSRIVAWTFLTKEEQQQWKNTRWNMKLKQKE</sequence>
<dbReference type="OrthoDB" id="1115728at2"/>
<dbReference type="Pfam" id="PF05971">
    <property type="entry name" value="Methyltransf_10"/>
    <property type="match status" value="1"/>
</dbReference>
<dbReference type="EMBL" id="RJJX01000004">
    <property type="protein sequence ID" value="RUT79088.1"/>
    <property type="molecule type" value="Genomic_DNA"/>
</dbReference>
<comment type="function">
    <text evidence="6">Specifically methylates the adenine in position 1618 of 23S rRNA.</text>
</comment>
<keyword evidence="5 6" id="KW-0949">S-adenosyl-L-methionine</keyword>
<comment type="catalytic activity">
    <reaction evidence="6">
        <text>adenosine(1618) in 23S rRNA + S-adenosyl-L-methionine = N(6)-methyladenosine(1618) in 23S rRNA + S-adenosyl-L-homocysteine + H(+)</text>
        <dbReference type="Rhea" id="RHEA:16497"/>
        <dbReference type="Rhea" id="RHEA-COMP:10229"/>
        <dbReference type="Rhea" id="RHEA-COMP:10231"/>
        <dbReference type="ChEBI" id="CHEBI:15378"/>
        <dbReference type="ChEBI" id="CHEBI:57856"/>
        <dbReference type="ChEBI" id="CHEBI:59789"/>
        <dbReference type="ChEBI" id="CHEBI:74411"/>
        <dbReference type="ChEBI" id="CHEBI:74449"/>
        <dbReference type="EC" id="2.1.1.181"/>
    </reaction>
</comment>
<dbReference type="NCBIfam" id="NF008725">
    <property type="entry name" value="PRK11727.1"/>
    <property type="match status" value="1"/>
</dbReference>
<dbReference type="GO" id="GO:0005737">
    <property type="term" value="C:cytoplasm"/>
    <property type="evidence" value="ECO:0007669"/>
    <property type="project" value="UniProtKB-SubCell"/>
</dbReference>
<comment type="caution">
    <text evidence="7">The sequence shown here is derived from an EMBL/GenBank/DDBJ whole genome shotgun (WGS) entry which is preliminary data.</text>
</comment>
<keyword evidence="2 6" id="KW-0698">rRNA processing</keyword>
<accession>A0A434AXE8</accession>
<dbReference type="PANTHER" id="PTHR13393:SF0">
    <property type="entry name" value="RNA N6-ADENOSINE-METHYLTRANSFERASE METTL16"/>
    <property type="match status" value="1"/>
</dbReference>